<dbReference type="AlphaFoldDB" id="A0A1D3TW56"/>
<dbReference type="Gene3D" id="2.60.40.10">
    <property type="entry name" value="Immunoglobulins"/>
    <property type="match status" value="1"/>
</dbReference>
<dbReference type="InterPro" id="IPR050288">
    <property type="entry name" value="Cellulose_deg_GH3"/>
</dbReference>
<dbReference type="SMART" id="SM01217">
    <property type="entry name" value="Fn3_like"/>
    <property type="match status" value="1"/>
</dbReference>
<dbReference type="SUPFAM" id="SSF52279">
    <property type="entry name" value="Beta-D-glucan exohydrolase, C-terminal domain"/>
    <property type="match status" value="1"/>
</dbReference>
<dbReference type="STRING" id="1619234.SAMN05421730_102044"/>
<gene>
    <name evidence="5" type="ORF">SAMN05421730_102044</name>
</gene>
<dbReference type="PANTHER" id="PTHR42715">
    <property type="entry name" value="BETA-GLUCOSIDASE"/>
    <property type="match status" value="1"/>
</dbReference>
<keyword evidence="3" id="KW-0812">Transmembrane</keyword>
<dbReference type="InterPro" id="IPR013783">
    <property type="entry name" value="Ig-like_fold"/>
</dbReference>
<dbReference type="Proteomes" id="UP000199315">
    <property type="component" value="Unassembled WGS sequence"/>
</dbReference>
<dbReference type="GO" id="GO:0004553">
    <property type="term" value="F:hydrolase activity, hydrolyzing O-glycosyl compounds"/>
    <property type="evidence" value="ECO:0007669"/>
    <property type="project" value="InterPro"/>
</dbReference>
<dbReference type="InterPro" id="IPR001764">
    <property type="entry name" value="Glyco_hydro_3_N"/>
</dbReference>
<evidence type="ECO:0000256" key="2">
    <source>
        <dbReference type="ARBA" id="ARBA00022801"/>
    </source>
</evidence>
<dbReference type="Gene3D" id="3.20.20.300">
    <property type="entry name" value="Glycoside hydrolase, family 3, N-terminal domain"/>
    <property type="match status" value="1"/>
</dbReference>
<dbReference type="InterPro" id="IPR036881">
    <property type="entry name" value="Glyco_hydro_3_C_sf"/>
</dbReference>
<evidence type="ECO:0000259" key="4">
    <source>
        <dbReference type="SMART" id="SM01217"/>
    </source>
</evidence>
<sequence>MKNKTNVWRGLTASIAVLLSVSIFTSALLFSWSGQVNVFLNVTPPTMKADDSTMYYESDYGLSDEGLAAMIKDSDAHDVQTMEEGAVLLKNDNAALPLASSERGVTLFGRAVADPVYQGNSGGPSRDPDRQVSLYSALESAGFKINDTLFDAYANSTVKRAKAEPDWFIGEVDKDFYTDELKASYENDFNDIAIVMLSRDGGEGKDLATTDRDGISFLALHDTEKDLLKMIKESDRFTKTIVLINSAYAMELGWLAEEEYGVDAALWIGDPALKGFEGVANVLTGEADPSGRFVDTYAANSLSAPAVRNAGSFTYANKPENYIVEAEGIYVGYKYYETRYQDSIFGINNADGTAGVYAGEGTGWNYADEMVYPFGYGMSYADFSQELKEVTWDRTEHTVTAVVNVTNEGYPENTNYEGKSKSVVELYAQLPYETGQAEKAAVQLAGFEKTDALAAGESQEVTITVDDYLFATYDANAENGADTTKKGCYVFDAGDYFFAIGDDSHDALNNILAAREGGNVSGRLVNADGTVVEGDAGKTVGITLDTTDNTTYAKSQYTNEIVCNQFEDIDLNHFTPDTVTYLTRDDWNTYPVSYTDITATDEMMAQLEGTEYVQPTDAPAYTSFKQGEDVTLKLIDMKDVPFDDDEKWSQFLDQLTVGELCSTIGENFGQPAVSSIDKPVNTNTDGPGGSQSAYRYGNKAPATLHISEIVAASAWNQDLIAERGSFIAEDCLFSGTNQLWSPGANLHRTPFSGRNFEYYSEDSILSYIMSAAQTKAMQDKGLNASIKHFCANDQETNRDGLSIFMTEQNYRQGALKGFEGAFTEGGALATMLSCSRIGNRLMYEDEATLTQVLRNEWGFQGVTITDSVKGASEVPTIESLIAGSDTFNADKGRASEVQKYLVAHKDGYVLENLRDANRRFYYAMANSSLINGLSAETEVSGFTPWWQYALIGINGILGVGLIATAALFVRGGYRKRKKGAGLDGIFEK</sequence>
<dbReference type="OrthoDB" id="98455at2"/>
<dbReference type="SUPFAM" id="SSF51445">
    <property type="entry name" value="(Trans)glycosidases"/>
    <property type="match status" value="1"/>
</dbReference>
<reference evidence="5 6" key="1">
    <citation type="submission" date="2016-09" db="EMBL/GenBank/DDBJ databases">
        <authorList>
            <person name="Capua I."/>
            <person name="De Benedictis P."/>
            <person name="Joannis T."/>
            <person name="Lombin L.H."/>
            <person name="Cattoli G."/>
        </authorList>
    </citation>
    <scope>NUCLEOTIDE SEQUENCE [LARGE SCALE GENOMIC DNA]</scope>
    <source>
        <strain evidence="5 6">GluBS11</strain>
    </source>
</reference>
<feature type="transmembrane region" description="Helical" evidence="3">
    <location>
        <begin position="12"/>
        <end position="32"/>
    </location>
</feature>
<dbReference type="InterPro" id="IPR002772">
    <property type="entry name" value="Glyco_hydro_3_C"/>
</dbReference>
<evidence type="ECO:0000313" key="5">
    <source>
        <dbReference type="EMBL" id="SCP98434.1"/>
    </source>
</evidence>
<dbReference type="EMBL" id="FMKA01000020">
    <property type="protein sequence ID" value="SCP98434.1"/>
    <property type="molecule type" value="Genomic_DNA"/>
</dbReference>
<dbReference type="GO" id="GO:0005975">
    <property type="term" value="P:carbohydrate metabolic process"/>
    <property type="evidence" value="ECO:0007669"/>
    <property type="project" value="InterPro"/>
</dbReference>
<dbReference type="PRINTS" id="PR00133">
    <property type="entry name" value="GLHYDRLASE3"/>
</dbReference>
<dbReference type="InterPro" id="IPR036962">
    <property type="entry name" value="Glyco_hydro_3_N_sf"/>
</dbReference>
<protein>
    <submittedName>
        <fullName evidence="5">Beta-glucosidase</fullName>
    </submittedName>
</protein>
<evidence type="ECO:0000313" key="6">
    <source>
        <dbReference type="Proteomes" id="UP000199315"/>
    </source>
</evidence>
<dbReference type="Pfam" id="PF14310">
    <property type="entry name" value="Fn3-like"/>
    <property type="match status" value="1"/>
</dbReference>
<keyword evidence="6" id="KW-1185">Reference proteome</keyword>
<keyword evidence="3" id="KW-0472">Membrane</keyword>
<dbReference type="Gene3D" id="3.40.50.1700">
    <property type="entry name" value="Glycoside hydrolase family 3 C-terminal domain"/>
    <property type="match status" value="1"/>
</dbReference>
<feature type="domain" description="Fibronectin type III-like" evidence="4">
    <location>
        <begin position="422"/>
        <end position="504"/>
    </location>
</feature>
<keyword evidence="2" id="KW-0378">Hydrolase</keyword>
<dbReference type="RefSeq" id="WP_091235435.1">
    <property type="nucleotide sequence ID" value="NZ_FMKA01000020.1"/>
</dbReference>
<dbReference type="InterPro" id="IPR026891">
    <property type="entry name" value="Fn3-like"/>
</dbReference>
<organism evidence="5 6">
    <name type="scientific">Anaerobium acetethylicum</name>
    <dbReference type="NCBI Taxonomy" id="1619234"/>
    <lineage>
        <taxon>Bacteria</taxon>
        <taxon>Bacillati</taxon>
        <taxon>Bacillota</taxon>
        <taxon>Clostridia</taxon>
        <taxon>Lachnospirales</taxon>
        <taxon>Lachnospiraceae</taxon>
        <taxon>Anaerobium</taxon>
    </lineage>
</organism>
<evidence type="ECO:0000256" key="1">
    <source>
        <dbReference type="ARBA" id="ARBA00005336"/>
    </source>
</evidence>
<feature type="transmembrane region" description="Helical" evidence="3">
    <location>
        <begin position="945"/>
        <end position="969"/>
    </location>
</feature>
<accession>A0A1D3TW56</accession>
<keyword evidence="3" id="KW-1133">Transmembrane helix</keyword>
<dbReference type="InterPro" id="IPR017853">
    <property type="entry name" value="GH"/>
</dbReference>
<dbReference type="Pfam" id="PF01915">
    <property type="entry name" value="Glyco_hydro_3_C"/>
    <property type="match status" value="1"/>
</dbReference>
<comment type="similarity">
    <text evidence="1">Belongs to the glycosyl hydrolase 3 family.</text>
</comment>
<evidence type="ECO:0000256" key="3">
    <source>
        <dbReference type="SAM" id="Phobius"/>
    </source>
</evidence>
<proteinExistence type="inferred from homology"/>
<dbReference type="Pfam" id="PF00933">
    <property type="entry name" value="Glyco_hydro_3"/>
    <property type="match status" value="1"/>
</dbReference>
<name>A0A1D3TW56_9FIRM</name>
<dbReference type="PANTHER" id="PTHR42715:SF10">
    <property type="entry name" value="BETA-GLUCOSIDASE"/>
    <property type="match status" value="1"/>
</dbReference>